<protein>
    <submittedName>
        <fullName evidence="4">Uncharacterized protein</fullName>
    </submittedName>
</protein>
<name>A0A8R1WAP5_ACYPI</name>
<evidence type="ECO:0000256" key="1">
    <source>
        <dbReference type="SAM" id="MobiDB-lite"/>
    </source>
</evidence>
<keyword evidence="2" id="KW-0812">Transmembrane</keyword>
<dbReference type="RefSeq" id="XP_003244005.1">
    <property type="nucleotide sequence ID" value="XM_003243957.3"/>
</dbReference>
<keyword evidence="5" id="KW-1185">Reference proteome</keyword>
<dbReference type="EnsemblMetazoa" id="XM_003243957.4">
    <property type="protein sequence ID" value="XP_003244005.1"/>
    <property type="gene ID" value="LOC100574940"/>
</dbReference>
<keyword evidence="2" id="KW-0472">Membrane</keyword>
<reference evidence="5" key="1">
    <citation type="submission" date="2010-06" db="EMBL/GenBank/DDBJ databases">
        <authorList>
            <person name="Jiang H."/>
            <person name="Abraham K."/>
            <person name="Ali S."/>
            <person name="Alsbrooks S.L."/>
            <person name="Anim B.N."/>
            <person name="Anosike U.S."/>
            <person name="Attaway T."/>
            <person name="Bandaranaike D.P."/>
            <person name="Battles P.K."/>
            <person name="Bell S.N."/>
            <person name="Bell A.V."/>
            <person name="Beltran B."/>
            <person name="Bickham C."/>
            <person name="Bustamante Y."/>
            <person name="Caleb T."/>
            <person name="Canada A."/>
            <person name="Cardenas V."/>
            <person name="Carter K."/>
            <person name="Chacko J."/>
            <person name="Chandrabose M.N."/>
            <person name="Chavez D."/>
            <person name="Chavez A."/>
            <person name="Chen L."/>
            <person name="Chu H.-S."/>
            <person name="Claassen K.J."/>
            <person name="Cockrell R."/>
            <person name="Collins M."/>
            <person name="Cooper J.A."/>
            <person name="Cree A."/>
            <person name="Curry S.M."/>
            <person name="Da Y."/>
            <person name="Dao M.D."/>
            <person name="Das B."/>
            <person name="Davila M.-L."/>
            <person name="Davy-Carroll L."/>
            <person name="Denson S."/>
            <person name="Dinh H."/>
            <person name="Ebong V.E."/>
            <person name="Edwards J.R."/>
            <person name="Egan A."/>
            <person name="El-Daye J."/>
            <person name="Escobedo L."/>
            <person name="Fernandez S."/>
            <person name="Fernando P.R."/>
            <person name="Flagg N."/>
            <person name="Forbes L.D."/>
            <person name="Fowler R.G."/>
            <person name="Fu Q."/>
            <person name="Gabisi R.A."/>
            <person name="Ganer J."/>
            <person name="Garbino Pronczuk A."/>
            <person name="Garcia R.M."/>
            <person name="Garner T."/>
            <person name="Garrett T.E."/>
            <person name="Gonzalez D.A."/>
            <person name="Hamid H."/>
            <person name="Hawkins E.S."/>
            <person name="Hirani K."/>
            <person name="Hogues M.E."/>
            <person name="Hollins B."/>
            <person name="Hsiao C.-H."/>
            <person name="Jabil R."/>
            <person name="James M.L."/>
            <person name="Jhangiani S.N."/>
            <person name="Johnson B."/>
            <person name="Johnson Q."/>
            <person name="Joshi V."/>
            <person name="Kalu J.B."/>
            <person name="Kam C."/>
            <person name="Kashfia A."/>
            <person name="Keebler J."/>
            <person name="Kisamo H."/>
            <person name="Kovar C.L."/>
            <person name="Lago L.A."/>
            <person name="Lai C.-Y."/>
            <person name="Laidlaw J."/>
            <person name="Lara F."/>
            <person name="Le T.-K."/>
            <person name="Lee S.L."/>
            <person name="Legall F.H."/>
            <person name="Lemon S.J."/>
            <person name="Lewis L.R."/>
            <person name="Li B."/>
            <person name="Liu Y."/>
            <person name="Liu Y.-S."/>
            <person name="Lopez J."/>
            <person name="Lozado R.J."/>
            <person name="Lu J."/>
            <person name="Madu R.C."/>
            <person name="Maheshwari M."/>
            <person name="Maheshwari R."/>
            <person name="Malloy K."/>
            <person name="Martinez E."/>
            <person name="Mathew T."/>
            <person name="Mercado I.C."/>
            <person name="Mercado C."/>
            <person name="Meyer B."/>
            <person name="Montgomery K."/>
            <person name="Morgan M.B."/>
            <person name="Munidasa M."/>
            <person name="Nazareth L.V."/>
            <person name="Nelson J."/>
            <person name="Ng B.M."/>
            <person name="Nguyen N.B."/>
            <person name="Nguyen P.Q."/>
            <person name="Nguyen T."/>
            <person name="Obregon M."/>
            <person name="Okwuonu G.O."/>
            <person name="Onwere C.G."/>
            <person name="Orozco G."/>
            <person name="Parra A."/>
            <person name="Patel S."/>
            <person name="Patil S."/>
            <person name="Perez A."/>
            <person name="Perez Y."/>
            <person name="Pham C."/>
            <person name="Primus E.L."/>
            <person name="Pu L.-L."/>
            <person name="Puazo M."/>
            <person name="Qin X."/>
            <person name="Quiroz J.B."/>
            <person name="Reese J."/>
            <person name="Richards S."/>
            <person name="Rives C.M."/>
            <person name="Robberts R."/>
            <person name="Ruiz S.J."/>
            <person name="Ruiz M.J."/>
            <person name="Santibanez J."/>
            <person name="Schneider B.W."/>
            <person name="Sisson I."/>
            <person name="Smith M."/>
            <person name="Sodergren E."/>
            <person name="Song X.-Z."/>
            <person name="Song B.B."/>
            <person name="Summersgill H."/>
            <person name="Thelus R."/>
            <person name="Thornton R.D."/>
            <person name="Trejos Z.Y."/>
            <person name="Usmani K."/>
            <person name="Vattathil S."/>
            <person name="Villasana D."/>
            <person name="Walker D.L."/>
            <person name="Wang S."/>
            <person name="Wang K."/>
            <person name="White C.S."/>
            <person name="Williams A.C."/>
            <person name="Williamson J."/>
            <person name="Wilson K."/>
            <person name="Woghiren I.O."/>
            <person name="Woodworth J.R."/>
            <person name="Worley K.C."/>
            <person name="Wright R.A."/>
            <person name="Wu W."/>
            <person name="Young L."/>
            <person name="Zhang L."/>
            <person name="Zhang J."/>
            <person name="Zhu Y."/>
            <person name="Muzny D.M."/>
            <person name="Weinstock G."/>
            <person name="Gibbs R.A."/>
        </authorList>
    </citation>
    <scope>NUCLEOTIDE SEQUENCE [LARGE SCALE GENOMIC DNA]</scope>
    <source>
        <strain evidence="5">LSR1</strain>
    </source>
</reference>
<feature type="transmembrane region" description="Helical" evidence="2">
    <location>
        <begin position="140"/>
        <end position="161"/>
    </location>
</feature>
<keyword evidence="3" id="KW-0732">Signal</keyword>
<sequence length="284" mass="30240">MSTILKWCLVGILVVVRFSSGHGDSVPERSFGALRCTSADGPGTCLFKGLIKNALLYAASRREDVSATAADDTKLADGGGGHLQQQSKGIEEYLMEQIQNIFGLFSFGFDLPSEVTAPWSLLKSSFLNGRGKKNKNLGPMLAAGVAVMAGTLLPLAFGALFMLAGKAIMTSLLAITISGMLGLKSLFGKQEQGHVKAYSAPAAHFTEAQFEQELGVYKGQTEAKMHSSSANYYAGESNPPGAYFKGVRPPQIQHDDDGPEQPAEYYSPGGPMVPKKIAVVEKND</sequence>
<evidence type="ECO:0000313" key="5">
    <source>
        <dbReference type="Proteomes" id="UP000007819"/>
    </source>
</evidence>
<dbReference type="GO" id="GO:0016020">
    <property type="term" value="C:membrane"/>
    <property type="evidence" value="ECO:0007669"/>
    <property type="project" value="TreeGrafter"/>
</dbReference>
<evidence type="ECO:0000256" key="2">
    <source>
        <dbReference type="SAM" id="Phobius"/>
    </source>
</evidence>
<feature type="signal peptide" evidence="3">
    <location>
        <begin position="1"/>
        <end position="23"/>
    </location>
</feature>
<dbReference type="OrthoDB" id="6627399at2759"/>
<keyword evidence="2" id="KW-1133">Transmembrane helix</keyword>
<organism evidence="4 5">
    <name type="scientific">Acyrthosiphon pisum</name>
    <name type="common">Pea aphid</name>
    <dbReference type="NCBI Taxonomy" id="7029"/>
    <lineage>
        <taxon>Eukaryota</taxon>
        <taxon>Metazoa</taxon>
        <taxon>Ecdysozoa</taxon>
        <taxon>Arthropoda</taxon>
        <taxon>Hexapoda</taxon>
        <taxon>Insecta</taxon>
        <taxon>Pterygota</taxon>
        <taxon>Neoptera</taxon>
        <taxon>Paraneoptera</taxon>
        <taxon>Hemiptera</taxon>
        <taxon>Sternorrhyncha</taxon>
        <taxon>Aphidomorpha</taxon>
        <taxon>Aphidoidea</taxon>
        <taxon>Aphididae</taxon>
        <taxon>Macrosiphini</taxon>
        <taxon>Acyrthosiphon</taxon>
    </lineage>
</organism>
<dbReference type="Pfam" id="PF07898">
    <property type="entry name" value="DUF1676"/>
    <property type="match status" value="1"/>
</dbReference>
<feature type="region of interest" description="Disordered" evidence="1">
    <location>
        <begin position="244"/>
        <end position="270"/>
    </location>
</feature>
<dbReference type="PANTHER" id="PTHR21879">
    <property type="entry name" value="FI03362P-RELATED-RELATED"/>
    <property type="match status" value="1"/>
</dbReference>
<feature type="chain" id="PRO_5035817263" evidence="3">
    <location>
        <begin position="24"/>
        <end position="284"/>
    </location>
</feature>
<proteinExistence type="predicted"/>
<dbReference type="InterPro" id="IPR012464">
    <property type="entry name" value="DUF1676"/>
</dbReference>
<feature type="transmembrane region" description="Helical" evidence="2">
    <location>
        <begin position="167"/>
        <end position="187"/>
    </location>
</feature>
<accession>A0A8R1WAP5</accession>
<evidence type="ECO:0000256" key="3">
    <source>
        <dbReference type="SAM" id="SignalP"/>
    </source>
</evidence>
<dbReference type="GeneID" id="100574940"/>
<dbReference type="AlphaFoldDB" id="A0A8R1WAP5"/>
<dbReference type="Proteomes" id="UP000007819">
    <property type="component" value="Chromosome A2"/>
</dbReference>
<reference evidence="4" key="2">
    <citation type="submission" date="2022-06" db="UniProtKB">
        <authorList>
            <consortium name="EnsemblMetazoa"/>
        </authorList>
    </citation>
    <scope>IDENTIFICATION</scope>
</reference>
<evidence type="ECO:0000313" key="4">
    <source>
        <dbReference type="EnsemblMetazoa" id="XP_003244005.1"/>
    </source>
</evidence>
<dbReference type="KEGG" id="api:100574940"/>